<keyword evidence="2" id="KW-1185">Reference proteome</keyword>
<comment type="caution">
    <text evidence="1">The sequence shown here is derived from an EMBL/GenBank/DDBJ whole genome shotgun (WGS) entry which is preliminary data.</text>
</comment>
<evidence type="ECO:0000313" key="1">
    <source>
        <dbReference type="EMBL" id="GJT66335.1"/>
    </source>
</evidence>
<gene>
    <name evidence="1" type="ORF">Tco_1017815</name>
</gene>
<accession>A0ABQ5FSK3</accession>
<reference evidence="1" key="1">
    <citation type="journal article" date="2022" name="Int. J. Mol. Sci.">
        <title>Draft Genome of Tanacetum Coccineum: Genomic Comparison of Closely Related Tanacetum-Family Plants.</title>
        <authorList>
            <person name="Yamashiro T."/>
            <person name="Shiraishi A."/>
            <person name="Nakayama K."/>
            <person name="Satake H."/>
        </authorList>
    </citation>
    <scope>NUCLEOTIDE SEQUENCE</scope>
</reference>
<name>A0ABQ5FSK3_9ASTR</name>
<evidence type="ECO:0000313" key="2">
    <source>
        <dbReference type="Proteomes" id="UP001151760"/>
    </source>
</evidence>
<organism evidence="1 2">
    <name type="scientific">Tanacetum coccineum</name>
    <dbReference type="NCBI Taxonomy" id="301880"/>
    <lineage>
        <taxon>Eukaryota</taxon>
        <taxon>Viridiplantae</taxon>
        <taxon>Streptophyta</taxon>
        <taxon>Embryophyta</taxon>
        <taxon>Tracheophyta</taxon>
        <taxon>Spermatophyta</taxon>
        <taxon>Magnoliopsida</taxon>
        <taxon>eudicotyledons</taxon>
        <taxon>Gunneridae</taxon>
        <taxon>Pentapetalae</taxon>
        <taxon>asterids</taxon>
        <taxon>campanulids</taxon>
        <taxon>Asterales</taxon>
        <taxon>Asteraceae</taxon>
        <taxon>Asteroideae</taxon>
        <taxon>Anthemideae</taxon>
        <taxon>Anthemidinae</taxon>
        <taxon>Tanacetum</taxon>
    </lineage>
</organism>
<dbReference type="Proteomes" id="UP001151760">
    <property type="component" value="Unassembled WGS sequence"/>
</dbReference>
<sequence>MLYIYEDALRKCDQMPQTFDKSSLAMTHKLDDIIELPKSQPKKTYEEDLEYEMVMVKMPSPQSTPQVLLSFEEYTPPVTYRKEVEKTLKPLMEEESLNQTQLEDVGFDSYDYNFSLSSMEVLSVDKLEPQLLPSFPSVDVSLGDERGLEPPIKPHSSDSFRMKAVDHLTIHIPPSPHVVIFDEGKPESS</sequence>
<dbReference type="EMBL" id="BQNB010017706">
    <property type="protein sequence ID" value="GJT66335.1"/>
    <property type="molecule type" value="Genomic_DNA"/>
</dbReference>
<proteinExistence type="predicted"/>
<reference evidence="1" key="2">
    <citation type="submission" date="2022-01" db="EMBL/GenBank/DDBJ databases">
        <authorList>
            <person name="Yamashiro T."/>
            <person name="Shiraishi A."/>
            <person name="Satake H."/>
            <person name="Nakayama K."/>
        </authorList>
    </citation>
    <scope>NUCLEOTIDE SEQUENCE</scope>
</reference>
<protein>
    <submittedName>
        <fullName evidence="1">Uncharacterized protein</fullName>
    </submittedName>
</protein>